<feature type="transmembrane region" description="Helical" evidence="8">
    <location>
        <begin position="38"/>
        <end position="56"/>
    </location>
</feature>
<evidence type="ECO:0000256" key="3">
    <source>
        <dbReference type="ARBA" id="ARBA00022448"/>
    </source>
</evidence>
<dbReference type="Pfam" id="PF02714">
    <property type="entry name" value="RSN1_7TM"/>
    <property type="match status" value="1"/>
</dbReference>
<keyword evidence="5 8" id="KW-1133">Transmembrane helix</keyword>
<evidence type="ECO:0000259" key="9">
    <source>
        <dbReference type="Pfam" id="PF02714"/>
    </source>
</evidence>
<name>A0A7S3NNL1_9STRA</name>
<feature type="transmembrane region" description="Helical" evidence="8">
    <location>
        <begin position="191"/>
        <end position="212"/>
    </location>
</feature>
<dbReference type="InterPro" id="IPR027815">
    <property type="entry name" value="CSC1/OSCA1-like_cyt"/>
</dbReference>
<comment type="subcellular location">
    <subcellularLocation>
        <location evidence="1">Membrane</location>
        <topology evidence="1">Multi-pass membrane protein</topology>
    </subcellularLocation>
</comment>
<feature type="transmembrane region" description="Helical" evidence="8">
    <location>
        <begin position="560"/>
        <end position="588"/>
    </location>
</feature>
<evidence type="ECO:0000256" key="1">
    <source>
        <dbReference type="ARBA" id="ARBA00004141"/>
    </source>
</evidence>
<dbReference type="PANTHER" id="PTHR13018">
    <property type="entry name" value="PROBABLE MEMBRANE PROTEIN DUF221-RELATED"/>
    <property type="match status" value="1"/>
</dbReference>
<evidence type="ECO:0008006" key="13">
    <source>
        <dbReference type="Google" id="ProtNLM"/>
    </source>
</evidence>
<organism evidence="12">
    <name type="scientific">Aureoumbra lagunensis</name>
    <dbReference type="NCBI Taxonomy" id="44058"/>
    <lineage>
        <taxon>Eukaryota</taxon>
        <taxon>Sar</taxon>
        <taxon>Stramenopiles</taxon>
        <taxon>Ochrophyta</taxon>
        <taxon>Pelagophyceae</taxon>
        <taxon>Pelagomonadales</taxon>
        <taxon>Aureoumbra</taxon>
    </lineage>
</organism>
<feature type="transmembrane region" description="Helical" evidence="8">
    <location>
        <begin position="516"/>
        <end position="540"/>
    </location>
</feature>
<feature type="domain" description="CSC1/OSCA1-like N-terminal transmembrane" evidence="10">
    <location>
        <begin position="43"/>
        <end position="200"/>
    </location>
</feature>
<keyword evidence="6 8" id="KW-0472">Membrane</keyword>
<protein>
    <recommendedName>
        <fullName evidence="13">CSC1/OSCA1-like 7TM region domain-containing protein</fullName>
    </recommendedName>
</protein>
<feature type="transmembrane region" description="Helical" evidence="8">
    <location>
        <begin position="136"/>
        <end position="157"/>
    </location>
</feature>
<reference evidence="12" key="1">
    <citation type="submission" date="2021-01" db="EMBL/GenBank/DDBJ databases">
        <authorList>
            <person name="Corre E."/>
            <person name="Pelletier E."/>
            <person name="Niang G."/>
            <person name="Scheremetjew M."/>
            <person name="Finn R."/>
            <person name="Kale V."/>
            <person name="Holt S."/>
            <person name="Cochrane G."/>
            <person name="Meng A."/>
            <person name="Brown T."/>
            <person name="Cohen L."/>
        </authorList>
    </citation>
    <scope>NUCLEOTIDE SEQUENCE</scope>
    <source>
        <strain evidence="12">CCMP1510</strain>
    </source>
</reference>
<feature type="compositionally biased region" description="Polar residues" evidence="7">
    <location>
        <begin position="889"/>
        <end position="912"/>
    </location>
</feature>
<dbReference type="Pfam" id="PF13967">
    <property type="entry name" value="RSN1_TM"/>
    <property type="match status" value="1"/>
</dbReference>
<gene>
    <name evidence="12" type="ORF">ALAG00032_LOCUS12695</name>
</gene>
<evidence type="ECO:0000256" key="8">
    <source>
        <dbReference type="SAM" id="Phobius"/>
    </source>
</evidence>
<dbReference type="EMBL" id="HBIJ01019365">
    <property type="protein sequence ID" value="CAE0371913.1"/>
    <property type="molecule type" value="Transcribed_RNA"/>
</dbReference>
<feature type="region of interest" description="Disordered" evidence="7">
    <location>
        <begin position="864"/>
        <end position="912"/>
    </location>
</feature>
<feature type="transmembrane region" description="Helical" evidence="8">
    <location>
        <begin position="705"/>
        <end position="725"/>
    </location>
</feature>
<dbReference type="InterPro" id="IPR003864">
    <property type="entry name" value="CSC1/OSCA1-like_7TM"/>
</dbReference>
<comment type="similarity">
    <text evidence="2">Belongs to the CSC1 (TC 1.A.17) family.</text>
</comment>
<dbReference type="Pfam" id="PF14703">
    <property type="entry name" value="PHM7_cyt"/>
    <property type="match status" value="1"/>
</dbReference>
<dbReference type="GO" id="GO:0005886">
    <property type="term" value="C:plasma membrane"/>
    <property type="evidence" value="ECO:0007669"/>
    <property type="project" value="TreeGrafter"/>
</dbReference>
<feature type="transmembrane region" description="Helical" evidence="8">
    <location>
        <begin position="646"/>
        <end position="664"/>
    </location>
</feature>
<feature type="transmembrane region" description="Helical" evidence="8">
    <location>
        <begin position="731"/>
        <end position="751"/>
    </location>
</feature>
<evidence type="ECO:0000256" key="4">
    <source>
        <dbReference type="ARBA" id="ARBA00022692"/>
    </source>
</evidence>
<evidence type="ECO:0000259" key="10">
    <source>
        <dbReference type="Pfam" id="PF13967"/>
    </source>
</evidence>
<keyword evidence="4 8" id="KW-0812">Transmembrane</keyword>
<evidence type="ECO:0000259" key="11">
    <source>
        <dbReference type="Pfam" id="PF14703"/>
    </source>
</evidence>
<dbReference type="GO" id="GO:0005227">
    <property type="term" value="F:calcium-activated cation channel activity"/>
    <property type="evidence" value="ECO:0007669"/>
    <property type="project" value="InterPro"/>
</dbReference>
<dbReference type="InterPro" id="IPR045122">
    <property type="entry name" value="Csc1-like"/>
</dbReference>
<evidence type="ECO:0000256" key="6">
    <source>
        <dbReference type="ARBA" id="ARBA00023136"/>
    </source>
</evidence>
<feature type="transmembrane region" description="Helical" evidence="8">
    <location>
        <begin position="763"/>
        <end position="786"/>
    </location>
</feature>
<proteinExistence type="inferred from homology"/>
<feature type="domain" description="CSC1/OSCA1-like 7TM region" evidence="9">
    <location>
        <begin position="510"/>
        <end position="786"/>
    </location>
</feature>
<evidence type="ECO:0000256" key="7">
    <source>
        <dbReference type="SAM" id="MobiDB-lite"/>
    </source>
</evidence>
<feature type="transmembrane region" description="Helical" evidence="8">
    <location>
        <begin position="609"/>
        <end position="626"/>
    </location>
</feature>
<keyword evidence="3" id="KW-0813">Transport</keyword>
<dbReference type="AlphaFoldDB" id="A0A7S3NNL1"/>
<sequence>MTSSPTIVPTLLPTVAPGDDDDTYNIYSSISDLEWSNVWDILVLCLATALVLILFVKLKIRKRSAYHFVYFPRYRWERDQSSKSQKAGGNYTPLKRPLRSTGTGWQYIQLAINMDDATLLRHIGLEMYMLVRFIRLCLKICVFGILIVLPIALPVYATANKSSDYSRWAFYRFTMGNLSTENTGRLYVPTIIMYLVTAQALAGIGLECLAFVELKQNFFTLPPVNADPAVADQQMRSVMLQRLPQNVRTSKKLKQFYEILFPNKVHSATVCYDTKKELVPIFNERERLALKLERFILYKENTGIEPLVGITRDEVCCSGKCTIPNCCLDGEDEERIKRRGTSAIAWYEERLAAANQKFQLVRKQLLSLQDDDLPLMGKEEEKKQTAPEDLKCDDDAITGLSQSPTAKDTLEKLGRVLGLALPAGTLTGNRRNTETKTAFEMAATLTRFTSNEARADTGFITFTDYTTAAMVRQMQLAPRPLGVQAEAGIPDAQNIIWENIPYSLDSCNARSYSASFLVYVIAFYWSIFISFCYVLASYSTLKRWGLVPSLSSLNSTEQFLLRYLLSVAPVGLISAGLALLPILLQLLAEHYEKMKFRSMVQLSVLERNFFLQMINLWLTVVAGSIWDALKNIVNNPSSFFKFVGKSLPTVSVYFVEIIIIRALVSMPWEFSRILPWLRLRGAKLAAGGSLTARDQRNAKFLQPEMPYGSLYTSHLMILVILFLFAAVSPLVYIFALLYFIIAYFVTVHNALHVYTPKYEAGGLFFYPIISYTLSALTATQVTLFAFLLVKYAWVPAVFAFFLPFITYAFSQHIQRNYARPSNYAALHLTLTKDKELIHSGQAQTFLHEFNPFLYRQPELTDSDAVPEKLGRPPMNDATEDANYDDLGNPETSLEPTPASTISSLHTSLVQDA</sequence>
<feature type="domain" description="CSC1/OSCA1-like cytosolic" evidence="11">
    <location>
        <begin position="236"/>
        <end position="365"/>
    </location>
</feature>
<dbReference type="PANTHER" id="PTHR13018:SF5">
    <property type="entry name" value="RE44586P"/>
    <property type="match status" value="1"/>
</dbReference>
<evidence type="ECO:0000256" key="2">
    <source>
        <dbReference type="ARBA" id="ARBA00007779"/>
    </source>
</evidence>
<evidence type="ECO:0000256" key="5">
    <source>
        <dbReference type="ARBA" id="ARBA00022989"/>
    </source>
</evidence>
<dbReference type="InterPro" id="IPR032880">
    <property type="entry name" value="CSC1/OSCA1-like_N"/>
</dbReference>
<feature type="transmembrane region" description="Helical" evidence="8">
    <location>
        <begin position="792"/>
        <end position="809"/>
    </location>
</feature>
<evidence type="ECO:0000313" key="12">
    <source>
        <dbReference type="EMBL" id="CAE0371913.1"/>
    </source>
</evidence>
<accession>A0A7S3NNL1</accession>